<feature type="transmembrane region" description="Helical" evidence="5">
    <location>
        <begin position="141"/>
        <end position="167"/>
    </location>
</feature>
<feature type="transmembrane region" description="Helical" evidence="5">
    <location>
        <begin position="102"/>
        <end position="120"/>
    </location>
</feature>
<dbReference type="PANTHER" id="PTHR43701">
    <property type="entry name" value="MEMBRANE TRANSPORTER PROTEIN MJ0441-RELATED"/>
    <property type="match status" value="1"/>
</dbReference>
<protein>
    <recommendedName>
        <fullName evidence="5">Probable membrane transporter protein</fullName>
    </recommendedName>
</protein>
<sequence>MSLLIANGIAMGSGALVGLILGLVGGGGSILAVPLLVYAVGIASPHVAIGTSALAVSASAFGNLMAHWRAGNVKWRCGLVFASAGVLGALVGASLAKSVDGQRLLALFGLLMIVVGLMMLRRKKAGGDANVLLTRDNARRILPALLGTGFGVGLLSGFFGIGGGFLVVPGLMLATGMTLPLAIGSSLIAVTAFGAATAFSYAFSGLVDWGIAALFIGGGLIGGLGGVSLGKRLAGRKQALAMIFAGLVITVGIYVVIRGASALF</sequence>
<dbReference type="RefSeq" id="WP_167671887.1">
    <property type="nucleotide sequence ID" value="NZ_JAATJS010000002.1"/>
</dbReference>
<feature type="transmembrane region" description="Helical" evidence="5">
    <location>
        <begin position="179"/>
        <end position="199"/>
    </location>
</feature>
<feature type="transmembrane region" description="Helical" evidence="5">
    <location>
        <begin position="78"/>
        <end position="96"/>
    </location>
</feature>
<reference evidence="6 7" key="1">
    <citation type="submission" date="2020-03" db="EMBL/GenBank/DDBJ databases">
        <title>The genome sequence of Microvirga sp. c23x22.</title>
        <authorList>
            <person name="Zhang X."/>
        </authorList>
    </citation>
    <scope>NUCLEOTIDE SEQUENCE [LARGE SCALE GENOMIC DNA]</scope>
    <source>
        <strain evidence="7">c23x22</strain>
    </source>
</reference>
<dbReference type="InterPro" id="IPR002781">
    <property type="entry name" value="TM_pro_TauE-like"/>
</dbReference>
<dbReference type="InterPro" id="IPR051598">
    <property type="entry name" value="TSUP/Inactive_protease-like"/>
</dbReference>
<feature type="transmembrane region" description="Helical" evidence="5">
    <location>
        <begin position="239"/>
        <end position="257"/>
    </location>
</feature>
<name>A0ABX0V7Y7_9HYPH</name>
<evidence type="ECO:0000313" key="6">
    <source>
        <dbReference type="EMBL" id="NIX75970.1"/>
    </source>
</evidence>
<keyword evidence="2 5" id="KW-0812">Transmembrane</keyword>
<dbReference type="Pfam" id="PF01925">
    <property type="entry name" value="TauE"/>
    <property type="match status" value="1"/>
</dbReference>
<dbReference type="Proteomes" id="UP000707352">
    <property type="component" value="Unassembled WGS sequence"/>
</dbReference>
<evidence type="ECO:0000256" key="5">
    <source>
        <dbReference type="RuleBase" id="RU363041"/>
    </source>
</evidence>
<feature type="transmembrane region" description="Helical" evidence="5">
    <location>
        <begin position="206"/>
        <end position="227"/>
    </location>
</feature>
<evidence type="ECO:0000256" key="4">
    <source>
        <dbReference type="ARBA" id="ARBA00023136"/>
    </source>
</evidence>
<feature type="transmembrane region" description="Helical" evidence="5">
    <location>
        <begin position="46"/>
        <end position="66"/>
    </location>
</feature>
<accession>A0ABX0V7Y7</accession>
<comment type="subcellular location">
    <subcellularLocation>
        <location evidence="5">Cell membrane</location>
        <topology evidence="5">Multi-pass membrane protein</topology>
    </subcellularLocation>
    <subcellularLocation>
        <location evidence="1">Membrane</location>
        <topology evidence="1">Multi-pass membrane protein</topology>
    </subcellularLocation>
</comment>
<evidence type="ECO:0000313" key="7">
    <source>
        <dbReference type="Proteomes" id="UP000707352"/>
    </source>
</evidence>
<evidence type="ECO:0000256" key="2">
    <source>
        <dbReference type="ARBA" id="ARBA00022692"/>
    </source>
</evidence>
<evidence type="ECO:0000256" key="3">
    <source>
        <dbReference type="ARBA" id="ARBA00022989"/>
    </source>
</evidence>
<comment type="caution">
    <text evidence="6">The sequence shown here is derived from an EMBL/GenBank/DDBJ whole genome shotgun (WGS) entry which is preliminary data.</text>
</comment>
<organism evidence="6 7">
    <name type="scientific">Microvirga terricola</name>
    <dbReference type="NCBI Taxonomy" id="2719797"/>
    <lineage>
        <taxon>Bacteria</taxon>
        <taxon>Pseudomonadati</taxon>
        <taxon>Pseudomonadota</taxon>
        <taxon>Alphaproteobacteria</taxon>
        <taxon>Hyphomicrobiales</taxon>
        <taxon>Methylobacteriaceae</taxon>
        <taxon>Microvirga</taxon>
    </lineage>
</organism>
<feature type="transmembrane region" description="Helical" evidence="5">
    <location>
        <begin position="12"/>
        <end position="40"/>
    </location>
</feature>
<evidence type="ECO:0000256" key="1">
    <source>
        <dbReference type="ARBA" id="ARBA00004141"/>
    </source>
</evidence>
<comment type="similarity">
    <text evidence="5">Belongs to the 4-toluene sulfonate uptake permease (TSUP) (TC 2.A.102) family.</text>
</comment>
<dbReference type="EMBL" id="JAATJS010000002">
    <property type="protein sequence ID" value="NIX75970.1"/>
    <property type="molecule type" value="Genomic_DNA"/>
</dbReference>
<keyword evidence="5" id="KW-1003">Cell membrane</keyword>
<keyword evidence="7" id="KW-1185">Reference proteome</keyword>
<gene>
    <name evidence="6" type="ORF">HB375_04985</name>
</gene>
<keyword evidence="4 5" id="KW-0472">Membrane</keyword>
<dbReference type="PANTHER" id="PTHR43701:SF2">
    <property type="entry name" value="MEMBRANE TRANSPORTER PROTEIN YJNA-RELATED"/>
    <property type="match status" value="1"/>
</dbReference>
<keyword evidence="3 5" id="KW-1133">Transmembrane helix</keyword>
<proteinExistence type="inferred from homology"/>